<accession>A0A2P6NCR1</accession>
<dbReference type="Gene3D" id="3.30.70.80">
    <property type="entry name" value="Peptidase S8 propeptide/proteinase inhibitor I9"/>
    <property type="match status" value="1"/>
</dbReference>
<dbReference type="InterPro" id="IPR037045">
    <property type="entry name" value="S8pro/Inhibitor_I9_sf"/>
</dbReference>
<dbReference type="Proteomes" id="UP000241769">
    <property type="component" value="Unassembled WGS sequence"/>
</dbReference>
<evidence type="ECO:0000313" key="2">
    <source>
        <dbReference type="EMBL" id="PRP81733.1"/>
    </source>
</evidence>
<dbReference type="EMBL" id="MDYQ01000120">
    <property type="protein sequence ID" value="PRP81733.1"/>
    <property type="molecule type" value="Genomic_DNA"/>
</dbReference>
<proteinExistence type="predicted"/>
<name>A0A2P6NCR1_9EUKA</name>
<keyword evidence="3" id="KW-1185">Reference proteome</keyword>
<reference evidence="2 3" key="1">
    <citation type="journal article" date="2018" name="Genome Biol. Evol.">
        <title>Multiple Roots of Fruiting Body Formation in Amoebozoa.</title>
        <authorList>
            <person name="Hillmann F."/>
            <person name="Forbes G."/>
            <person name="Novohradska S."/>
            <person name="Ferling I."/>
            <person name="Riege K."/>
            <person name="Groth M."/>
            <person name="Westermann M."/>
            <person name="Marz M."/>
            <person name="Spaller T."/>
            <person name="Winckler T."/>
            <person name="Schaap P."/>
            <person name="Glockner G."/>
        </authorList>
    </citation>
    <scope>NUCLEOTIDE SEQUENCE [LARGE SCALE GENOMIC DNA]</scope>
    <source>
        <strain evidence="2 3">Jena</strain>
    </source>
</reference>
<evidence type="ECO:0000313" key="3">
    <source>
        <dbReference type="Proteomes" id="UP000241769"/>
    </source>
</evidence>
<gene>
    <name evidence="2" type="ORF">PROFUN_10833</name>
</gene>
<dbReference type="InterPro" id="IPR010259">
    <property type="entry name" value="S8pro/Inhibitor_I9"/>
</dbReference>
<protein>
    <recommendedName>
        <fullName evidence="1">Inhibitor I9 domain-containing protein</fullName>
    </recommendedName>
</protein>
<dbReference type="SUPFAM" id="SSF54897">
    <property type="entry name" value="Protease propeptides/inhibitors"/>
    <property type="match status" value="1"/>
</dbReference>
<sequence>MLSQEEKIMLEVGHRVLTSFRPEEFQRLRWVMKRSRGPPEGKRRNSEFKFPLERTTMTERTINSSQTKMSISNLDTQILMTASHLREEGASEQEPNKTKDIASMKPAAVLAFRDYHNRRKEPQRILTFSVTSTLLFPTRRPPDRLALSAVFVDTGAPAHRGKYIVVFHEHATDNMREAFVSKWNMRKRSDEDEFQHHEAHTFRAVSGRFHESHIEELLKEEAVHYIEPNQERSLHAGDTCSKSRGPWGIERVNTHPTPQRYAGSYIWGNSTSGMEVSMSAIPILEEELCGVSTPQETEETKTVKVTEHT</sequence>
<dbReference type="InParanoid" id="A0A2P6NCR1"/>
<dbReference type="Pfam" id="PF05922">
    <property type="entry name" value="Inhibitor_I9"/>
    <property type="match status" value="1"/>
</dbReference>
<evidence type="ECO:0000259" key="1">
    <source>
        <dbReference type="Pfam" id="PF05922"/>
    </source>
</evidence>
<feature type="domain" description="Inhibitor I9" evidence="1">
    <location>
        <begin position="162"/>
        <end position="235"/>
    </location>
</feature>
<organism evidence="2 3">
    <name type="scientific">Planoprotostelium fungivorum</name>
    <dbReference type="NCBI Taxonomy" id="1890364"/>
    <lineage>
        <taxon>Eukaryota</taxon>
        <taxon>Amoebozoa</taxon>
        <taxon>Evosea</taxon>
        <taxon>Variosea</taxon>
        <taxon>Cavosteliida</taxon>
        <taxon>Cavosteliaceae</taxon>
        <taxon>Planoprotostelium</taxon>
    </lineage>
</organism>
<dbReference type="AlphaFoldDB" id="A0A2P6NCR1"/>
<comment type="caution">
    <text evidence="2">The sequence shown here is derived from an EMBL/GenBank/DDBJ whole genome shotgun (WGS) entry which is preliminary data.</text>
</comment>